<dbReference type="InterPro" id="IPR001930">
    <property type="entry name" value="Peptidase_M1"/>
</dbReference>
<dbReference type="Pfam" id="PF01433">
    <property type="entry name" value="Peptidase_M1"/>
    <property type="match status" value="1"/>
</dbReference>
<dbReference type="Gene3D" id="1.10.390.10">
    <property type="entry name" value="Neutral Protease Domain 2"/>
    <property type="match status" value="1"/>
</dbReference>
<dbReference type="InterPro" id="IPR027268">
    <property type="entry name" value="Peptidase_M4/M1_CTD_sf"/>
</dbReference>
<gene>
    <name evidence="11" type="ORF">BASA50_004067</name>
</gene>
<dbReference type="Gene3D" id="1.25.10.10">
    <property type="entry name" value="Leucine-rich Repeat Variant"/>
    <property type="match status" value="1"/>
</dbReference>
<dbReference type="InterPro" id="IPR045357">
    <property type="entry name" value="Aminopeptidase_N-like_N"/>
</dbReference>
<name>A0ABQ8FGH1_9FUNG</name>
<evidence type="ECO:0000256" key="2">
    <source>
        <dbReference type="ARBA" id="ARBA00010136"/>
    </source>
</evidence>
<reference evidence="11 12" key="1">
    <citation type="submission" date="2021-02" db="EMBL/GenBank/DDBJ databases">
        <title>Variation within the Batrachochytrium salamandrivorans European outbreak.</title>
        <authorList>
            <person name="Kelly M."/>
            <person name="Pasmans F."/>
            <person name="Shea T.P."/>
            <person name="Munoz J.F."/>
            <person name="Carranza S."/>
            <person name="Cuomo C.A."/>
            <person name="Martel A."/>
        </authorList>
    </citation>
    <scope>NUCLEOTIDE SEQUENCE [LARGE SCALE GENOMIC DNA]</scope>
    <source>
        <strain evidence="11 12">AMFP18/2</strain>
    </source>
</reference>
<evidence type="ECO:0000256" key="8">
    <source>
        <dbReference type="SAM" id="MobiDB-lite"/>
    </source>
</evidence>
<evidence type="ECO:0000259" key="9">
    <source>
        <dbReference type="Pfam" id="PF01433"/>
    </source>
</evidence>
<comment type="cofactor">
    <cofactor evidence="1">
        <name>Zn(2+)</name>
        <dbReference type="ChEBI" id="CHEBI:29105"/>
    </cofactor>
</comment>
<dbReference type="EMBL" id="JAFCIX010000125">
    <property type="protein sequence ID" value="KAH6597912.1"/>
    <property type="molecule type" value="Genomic_DNA"/>
</dbReference>
<evidence type="ECO:0000313" key="12">
    <source>
        <dbReference type="Proteomes" id="UP001648503"/>
    </source>
</evidence>
<feature type="compositionally biased region" description="Basic and acidic residues" evidence="8">
    <location>
        <begin position="907"/>
        <end position="922"/>
    </location>
</feature>
<dbReference type="CDD" id="cd09603">
    <property type="entry name" value="M1_APN_like"/>
    <property type="match status" value="1"/>
</dbReference>
<dbReference type="Proteomes" id="UP001648503">
    <property type="component" value="Unassembled WGS sequence"/>
</dbReference>
<sequence>MPQLSVSACCEHHAGILGFEETSALSLGGGGGSFVPNTTLNSYGPDMVIEPVHLDISLDFKLEEKTIHAVVIQTFVNRHDVNHQPGDLALLRTINLNGIDLLDLEVTGCGEHELVHRYDSQTIALTWATPFGPQEERKVQFKYTVCKPISGFYFDVPSKPYTGFPDRVLHAITDHETERARYWLPIVDLPAIRTTLSFAITAPEAYLAYANGSFDGETVDATNHTRTTKYSLKTPCPSYLICVAVGDFVTVDDETVNGTIPIKYIAPRGFDEKDLMRSFGRTPAMIRWIEKKLDFPFPWPKYYQICSKFIGGAMENISFVTWLDRYIQNEQLATEMAHHVDGTNIHEMAHTYFGDLLVIRHFEHVWLKESWATYVQALWLEDNATVDEFRYELWGFTDRYIAETASYMRPIVTRQFDSSWRMFDSHTYPGGGYRLHMLRKHVGDDAFFKGVQNYVKQYAGKTVETDDFRKCIEAQSGINLVPFFDQWLYSKGFPTLKGSLEVKTVGASASGSTLVNITLEQTQIDIAAGVPFFNITVDVEVVDTEDNVHTTQIVFNNPLQTKAFSVISLGSKASVKPKTVRFDPHGRILFTMDLNPGLDVLAATAESAGDVGNRIWAYREMIKIGSLAALRKVRACVATEKFFGVRIQVAVALLKAKTAGSLELLAEVLTNEKDPKAMFFIAAKCAICDGAVRDALRKFLDRTDLPPRARSEALASLGFQRNTEDAKYLLSVAQDPSQIGMHSIVRIGALRGLGELRDPAVFAYLVSRTVAGVEPEVCRPTVYTSISRIALWQTQQLLRATTELFEEGLRDANVDVRFRCARGLVALDVKSSAGSILGLEPGLDERDFTVIKGLVRRLRETTGYGPGVSAEKVKDFVNLAESLESRLKKMEEVERLREMREETLKEAEQAKELLDTKNKKASTEATSVTGN</sequence>
<feature type="domain" description="Peptidase M1 membrane alanine aminopeptidase" evidence="9">
    <location>
        <begin position="280"/>
        <end position="487"/>
    </location>
</feature>
<feature type="region of interest" description="Disordered" evidence="8">
    <location>
        <begin position="907"/>
        <end position="931"/>
    </location>
</feature>
<dbReference type="InterPro" id="IPR016024">
    <property type="entry name" value="ARM-type_fold"/>
</dbReference>
<organism evidence="11 12">
    <name type="scientific">Batrachochytrium salamandrivorans</name>
    <dbReference type="NCBI Taxonomy" id="1357716"/>
    <lineage>
        <taxon>Eukaryota</taxon>
        <taxon>Fungi</taxon>
        <taxon>Fungi incertae sedis</taxon>
        <taxon>Chytridiomycota</taxon>
        <taxon>Chytridiomycota incertae sedis</taxon>
        <taxon>Chytridiomycetes</taxon>
        <taxon>Rhizophydiales</taxon>
        <taxon>Rhizophydiales incertae sedis</taxon>
        <taxon>Batrachochytrium</taxon>
    </lineage>
</organism>
<dbReference type="Gene3D" id="2.60.40.1730">
    <property type="entry name" value="tricorn interacting facor f3 domain"/>
    <property type="match status" value="1"/>
</dbReference>
<evidence type="ECO:0000256" key="3">
    <source>
        <dbReference type="ARBA" id="ARBA00022670"/>
    </source>
</evidence>
<evidence type="ECO:0000256" key="4">
    <source>
        <dbReference type="ARBA" id="ARBA00022723"/>
    </source>
</evidence>
<evidence type="ECO:0000259" key="10">
    <source>
        <dbReference type="Pfam" id="PF17900"/>
    </source>
</evidence>
<accession>A0ABQ8FGH1</accession>
<proteinExistence type="inferred from homology"/>
<keyword evidence="5" id="KW-0378">Hydrolase</keyword>
<evidence type="ECO:0000256" key="5">
    <source>
        <dbReference type="ARBA" id="ARBA00022801"/>
    </source>
</evidence>
<dbReference type="PANTHER" id="PTHR11533:SF299">
    <property type="entry name" value="AMINOPEPTIDASE"/>
    <property type="match status" value="1"/>
</dbReference>
<keyword evidence="12" id="KW-1185">Reference proteome</keyword>
<keyword evidence="4" id="KW-0479">Metal-binding</keyword>
<keyword evidence="3" id="KW-0645">Protease</keyword>
<dbReference type="SUPFAM" id="SSF63737">
    <property type="entry name" value="Leukotriene A4 hydrolase N-terminal domain"/>
    <property type="match status" value="1"/>
</dbReference>
<keyword evidence="6" id="KW-0862">Zinc</keyword>
<dbReference type="SUPFAM" id="SSF48371">
    <property type="entry name" value="ARM repeat"/>
    <property type="match status" value="1"/>
</dbReference>
<dbReference type="InterPro" id="IPR014782">
    <property type="entry name" value="Peptidase_M1_dom"/>
</dbReference>
<evidence type="ECO:0000256" key="6">
    <source>
        <dbReference type="ARBA" id="ARBA00022833"/>
    </source>
</evidence>
<comment type="caution">
    <text evidence="11">The sequence shown here is derived from an EMBL/GenBank/DDBJ whole genome shotgun (WGS) entry which is preliminary data.</text>
</comment>
<dbReference type="SUPFAM" id="SSF55486">
    <property type="entry name" value="Metalloproteases ('zincins'), catalytic domain"/>
    <property type="match status" value="1"/>
</dbReference>
<dbReference type="Pfam" id="PF17900">
    <property type="entry name" value="Peptidase_M1_N"/>
    <property type="match status" value="1"/>
</dbReference>
<evidence type="ECO:0000313" key="11">
    <source>
        <dbReference type="EMBL" id="KAH6597912.1"/>
    </source>
</evidence>
<dbReference type="InterPro" id="IPR042097">
    <property type="entry name" value="Aminopeptidase_N-like_N_sf"/>
</dbReference>
<evidence type="ECO:0008006" key="13">
    <source>
        <dbReference type="Google" id="ProtNLM"/>
    </source>
</evidence>
<dbReference type="PRINTS" id="PR00756">
    <property type="entry name" value="ALADIPTASE"/>
</dbReference>
<protein>
    <recommendedName>
        <fullName evidence="13">Aminopeptidase</fullName>
    </recommendedName>
</protein>
<dbReference type="PANTHER" id="PTHR11533">
    <property type="entry name" value="PROTEASE M1 ZINC METALLOPROTEASE"/>
    <property type="match status" value="1"/>
</dbReference>
<dbReference type="InterPro" id="IPR050344">
    <property type="entry name" value="Peptidase_M1_aminopeptidases"/>
</dbReference>
<comment type="similarity">
    <text evidence="2">Belongs to the peptidase M1 family.</text>
</comment>
<evidence type="ECO:0000256" key="7">
    <source>
        <dbReference type="ARBA" id="ARBA00023049"/>
    </source>
</evidence>
<dbReference type="InterPro" id="IPR011989">
    <property type="entry name" value="ARM-like"/>
</dbReference>
<keyword evidence="7" id="KW-0482">Metalloprotease</keyword>
<feature type="domain" description="Aminopeptidase N-like N-terminal" evidence="10">
    <location>
        <begin position="115"/>
        <end position="240"/>
    </location>
</feature>
<evidence type="ECO:0000256" key="1">
    <source>
        <dbReference type="ARBA" id="ARBA00001947"/>
    </source>
</evidence>